<sequence length="87" mass="9758">MSVQLDTPKIYSCSHRLGHNYWQKIVASATEVPVKNSPTNPVTKDPLVPWLPENNVRRLGKNKNKKDQSVSKTNADPQFSASKAQKN</sequence>
<accession>A0A640MK29</accession>
<gene>
    <name evidence="2" type="ORF">QuyetLC_44850</name>
</gene>
<protein>
    <submittedName>
        <fullName evidence="2">Uncharacterized protein</fullName>
    </submittedName>
</protein>
<organism evidence="2">
    <name type="scientific">Bacillus anthracis</name>
    <name type="common">anthrax bacterium</name>
    <dbReference type="NCBI Taxonomy" id="1392"/>
    <lineage>
        <taxon>Bacteria</taxon>
        <taxon>Bacillati</taxon>
        <taxon>Bacillota</taxon>
        <taxon>Bacilli</taxon>
        <taxon>Bacillales</taxon>
        <taxon>Bacillaceae</taxon>
        <taxon>Bacillus</taxon>
        <taxon>Bacillus cereus group</taxon>
    </lineage>
</organism>
<dbReference type="AlphaFoldDB" id="A0A640MK29"/>
<reference evidence="2" key="1">
    <citation type="submission" date="2019-12" db="EMBL/GenBank/DDBJ databases">
        <title>Epidemiological and comparative genomic analysis of Bacillus anthracis isolated from northern Vietnam.</title>
        <authorList>
            <person name="Hoang T.T.H."/>
            <person name="Dang D.A."/>
            <person name="Pham M.H."/>
            <person name="Luong M.H."/>
            <person name="Tran N.D."/>
            <person name="Nguyen T.H."/>
            <person name="Nguyen T.T."/>
            <person name="Inoue S."/>
            <person name="Morikawa S."/>
            <person name="Okutani A."/>
        </authorList>
    </citation>
    <scope>NUCLEOTIDE SEQUENCE</scope>
    <source>
        <strain evidence="2">QuyetLC</strain>
    </source>
</reference>
<proteinExistence type="predicted"/>
<feature type="compositionally biased region" description="Polar residues" evidence="1">
    <location>
        <begin position="70"/>
        <end position="87"/>
    </location>
</feature>
<dbReference type="EMBL" id="BLEY01000065">
    <property type="protein sequence ID" value="GEU13769.1"/>
    <property type="molecule type" value="Genomic_DNA"/>
</dbReference>
<evidence type="ECO:0000256" key="1">
    <source>
        <dbReference type="SAM" id="MobiDB-lite"/>
    </source>
</evidence>
<feature type="region of interest" description="Disordered" evidence="1">
    <location>
        <begin position="32"/>
        <end position="87"/>
    </location>
</feature>
<comment type="caution">
    <text evidence="2">The sequence shown here is derived from an EMBL/GenBank/DDBJ whole genome shotgun (WGS) entry which is preliminary data.</text>
</comment>
<reference evidence="2" key="2">
    <citation type="submission" date="2019-12" db="EMBL/GenBank/DDBJ databases">
        <authorList>
            <person name="Hoang T.H.H."/>
            <person name="Okutani A."/>
        </authorList>
    </citation>
    <scope>NUCLEOTIDE SEQUENCE</scope>
    <source>
        <strain evidence="2">QuyetLC</strain>
    </source>
</reference>
<name>A0A640MK29_BACAN</name>
<evidence type="ECO:0000313" key="2">
    <source>
        <dbReference type="EMBL" id="GEU13769.1"/>
    </source>
</evidence>